<reference evidence="2 3" key="1">
    <citation type="submission" date="2024-02" db="EMBL/GenBank/DDBJ databases">
        <title>FIRST GENOME SEQUENCES OF Leishmania (Viannia) shawi, Leishmania (Viannia) lindenbergi AND Leishmania (Viannia) utingensis.</title>
        <authorList>
            <person name="Resadore F."/>
            <person name="Custodio M.G.F."/>
            <person name="Boite M.C."/>
            <person name="Cupolillo E."/>
            <person name="Ferreira G.E.M."/>
        </authorList>
    </citation>
    <scope>NUCLEOTIDE SEQUENCE [LARGE SCALE GENOMIC DNA]</scope>
    <source>
        <strain evidence="2 3">MHOM/BR/1966/M15733</strain>
    </source>
</reference>
<gene>
    <name evidence="2" type="ORF">Q4I31_001810</name>
</gene>
<dbReference type="AlphaFoldDB" id="A0AAW3ASC5"/>
<accession>A0AAW3ASC5</accession>
<organism evidence="2 3">
    <name type="scientific">Leishmania lindenbergi</name>
    <dbReference type="NCBI Taxonomy" id="651832"/>
    <lineage>
        <taxon>Eukaryota</taxon>
        <taxon>Discoba</taxon>
        <taxon>Euglenozoa</taxon>
        <taxon>Kinetoplastea</taxon>
        <taxon>Metakinetoplastina</taxon>
        <taxon>Trypanosomatida</taxon>
        <taxon>Trypanosomatidae</taxon>
        <taxon>Leishmaniinae</taxon>
        <taxon>Leishmania</taxon>
    </lineage>
</organism>
<feature type="compositionally biased region" description="Basic and acidic residues" evidence="1">
    <location>
        <begin position="45"/>
        <end position="57"/>
    </location>
</feature>
<evidence type="ECO:0000313" key="3">
    <source>
        <dbReference type="Proteomes" id="UP001500131"/>
    </source>
</evidence>
<dbReference type="Proteomes" id="UP001500131">
    <property type="component" value="Unassembled WGS sequence"/>
</dbReference>
<evidence type="ECO:0000313" key="2">
    <source>
        <dbReference type="EMBL" id="KAL0510758.1"/>
    </source>
</evidence>
<protein>
    <submittedName>
        <fullName evidence="2">Uncharacterized protein</fullName>
    </submittedName>
</protein>
<dbReference type="EMBL" id="JBAMZK010000012">
    <property type="protein sequence ID" value="KAL0510758.1"/>
    <property type="molecule type" value="Genomic_DNA"/>
</dbReference>
<evidence type="ECO:0000256" key="1">
    <source>
        <dbReference type="SAM" id="MobiDB-lite"/>
    </source>
</evidence>
<proteinExistence type="predicted"/>
<name>A0AAW3ASC5_9TRYP</name>
<comment type="caution">
    <text evidence="2">The sequence shown here is derived from an EMBL/GenBank/DDBJ whole genome shotgun (WGS) entry which is preliminary data.</text>
</comment>
<sequence length="137" mass="15005">MNTNGGTTAPAMSAPFAESSHERTSSEYSSESSPEHTCQQQTQQRSREKGLCQKRECSNAWRVPSLDHVELNELDESSGSGKTHKGGGGEYNVYMRAVEAQRCSSMSASWQGNNSTFFSQLGVTLKRMLQEGLHPGD</sequence>
<keyword evidence="3" id="KW-1185">Reference proteome</keyword>
<feature type="region of interest" description="Disordered" evidence="1">
    <location>
        <begin position="1"/>
        <end position="90"/>
    </location>
</feature>